<feature type="region of interest" description="Disordered" evidence="4">
    <location>
        <begin position="124"/>
        <end position="158"/>
    </location>
</feature>
<accession>A0A6J4LQP8</accession>
<dbReference type="GO" id="GO:0046872">
    <property type="term" value="F:metal ion binding"/>
    <property type="evidence" value="ECO:0007669"/>
    <property type="project" value="InterPro"/>
</dbReference>
<dbReference type="Pfam" id="PF01297">
    <property type="entry name" value="ZnuA"/>
    <property type="match status" value="1"/>
</dbReference>
<evidence type="ECO:0000256" key="2">
    <source>
        <dbReference type="ARBA" id="ARBA00022448"/>
    </source>
</evidence>
<evidence type="ECO:0000256" key="3">
    <source>
        <dbReference type="ARBA" id="ARBA00022729"/>
    </source>
</evidence>
<reference evidence="5" key="1">
    <citation type="submission" date="2020-02" db="EMBL/GenBank/DDBJ databases">
        <authorList>
            <person name="Meier V. D."/>
        </authorList>
    </citation>
    <scope>NUCLEOTIDE SEQUENCE</scope>
    <source>
        <strain evidence="5">AVDCRST_MAG46</strain>
    </source>
</reference>
<organism evidence="5">
    <name type="scientific">uncultured Nocardioidaceae bacterium</name>
    <dbReference type="NCBI Taxonomy" id="253824"/>
    <lineage>
        <taxon>Bacteria</taxon>
        <taxon>Bacillati</taxon>
        <taxon>Actinomycetota</taxon>
        <taxon>Actinomycetes</taxon>
        <taxon>Propionibacteriales</taxon>
        <taxon>Nocardioidaceae</taxon>
        <taxon>environmental samples</taxon>
    </lineage>
</organism>
<evidence type="ECO:0000256" key="4">
    <source>
        <dbReference type="SAM" id="MobiDB-lite"/>
    </source>
</evidence>
<dbReference type="EMBL" id="CADCUD010000121">
    <property type="protein sequence ID" value="CAA9339299.1"/>
    <property type="molecule type" value="Genomic_DNA"/>
</dbReference>
<proteinExistence type="inferred from homology"/>
<dbReference type="PANTHER" id="PTHR42953">
    <property type="entry name" value="HIGH-AFFINITY ZINC UPTAKE SYSTEM PROTEIN ZNUA-RELATED"/>
    <property type="match status" value="1"/>
</dbReference>
<dbReference type="InterPro" id="IPR006127">
    <property type="entry name" value="ZnuA-like"/>
</dbReference>
<dbReference type="SUPFAM" id="SSF53807">
    <property type="entry name" value="Helical backbone' metal receptor"/>
    <property type="match status" value="1"/>
</dbReference>
<gene>
    <name evidence="5" type="ORF">AVDCRST_MAG46-1898</name>
</gene>
<keyword evidence="2" id="KW-0813">Transport</keyword>
<evidence type="ECO:0000256" key="1">
    <source>
        <dbReference type="ARBA" id="ARBA00011028"/>
    </source>
</evidence>
<dbReference type="GO" id="GO:0030001">
    <property type="term" value="P:metal ion transport"/>
    <property type="evidence" value="ECO:0007669"/>
    <property type="project" value="InterPro"/>
</dbReference>
<keyword evidence="3" id="KW-0732">Signal</keyword>
<dbReference type="PANTHER" id="PTHR42953:SF3">
    <property type="entry name" value="HIGH-AFFINITY ZINC UPTAKE SYSTEM PROTEIN ZNUA"/>
    <property type="match status" value="1"/>
</dbReference>
<sequence>MWHSTPVALTALAVTALGLAGCGDDAAGDSGRPQVIASSYPFGFVVEQVGGDLIDLQNLTSPGQEPHDLELSPRQLADLTEADLVVYESGFQPAVDDGLVEADLPEGAVLDVAQVVEVEVTGFSTEHGDDGHADEEEAGEHEGEEHEGEEHESEPDPHVWLDPLRMVEITAAVRDRLIAVDPASEQVYRDNAAALTAELEQLDAAYQDRLAQCERRTIVTGHAAFAYLAERYDLTQVAIAGIDPSAEPTPEQQAEVADLVESEGITTVFTEALVSSAVAESIADETGVRLAQLDPIEGLSDDTADQTYLTLMEANLAAIEEANGCS</sequence>
<name>A0A6J4LQP8_9ACTN</name>
<dbReference type="Gene3D" id="3.40.50.1980">
    <property type="entry name" value="Nitrogenase molybdenum iron protein domain"/>
    <property type="match status" value="2"/>
</dbReference>
<protein>
    <submittedName>
        <fullName evidence="5">Zinc ABC transporter, substrate-binding protein ZnuA</fullName>
    </submittedName>
</protein>
<evidence type="ECO:0000313" key="5">
    <source>
        <dbReference type="EMBL" id="CAA9339299.1"/>
    </source>
</evidence>
<dbReference type="InterPro" id="IPR050492">
    <property type="entry name" value="Bact_metal-bind_prot9"/>
</dbReference>
<dbReference type="AlphaFoldDB" id="A0A6J4LQP8"/>
<comment type="similarity">
    <text evidence="1">Belongs to the bacterial solute-binding protein 9 family.</text>
</comment>